<sequence length="102" mass="11395">MSHQSIHLQPENILGVEGLLSAEGDDAGYRVLLQHPDLEEDLHWDLTDTSPLHPRAEDQAVRTRLHAPLGVYDLHFEAGAVDKIRRAVEAIAEQAERADREA</sequence>
<dbReference type="Proteomes" id="UP000569951">
    <property type="component" value="Unassembled WGS sequence"/>
</dbReference>
<name>A0A841HWX1_9DEIO</name>
<gene>
    <name evidence="1" type="ORF">HNR42_001320</name>
</gene>
<organism evidence="1 2">
    <name type="scientific">Deinobacterium chartae</name>
    <dbReference type="NCBI Taxonomy" id="521158"/>
    <lineage>
        <taxon>Bacteria</taxon>
        <taxon>Thermotogati</taxon>
        <taxon>Deinococcota</taxon>
        <taxon>Deinococci</taxon>
        <taxon>Deinococcales</taxon>
        <taxon>Deinococcaceae</taxon>
        <taxon>Deinobacterium</taxon>
    </lineage>
</organism>
<dbReference type="AlphaFoldDB" id="A0A841HWX1"/>
<protein>
    <submittedName>
        <fullName evidence="1">Uncharacterized protein</fullName>
    </submittedName>
</protein>
<comment type="caution">
    <text evidence="1">The sequence shown here is derived from an EMBL/GenBank/DDBJ whole genome shotgun (WGS) entry which is preliminary data.</text>
</comment>
<evidence type="ECO:0000313" key="1">
    <source>
        <dbReference type="EMBL" id="MBB6097897.1"/>
    </source>
</evidence>
<keyword evidence="2" id="KW-1185">Reference proteome</keyword>
<dbReference type="RefSeq" id="WP_183985787.1">
    <property type="nucleotide sequence ID" value="NZ_JACHHG010000004.1"/>
</dbReference>
<reference evidence="1 2" key="1">
    <citation type="submission" date="2020-08" db="EMBL/GenBank/DDBJ databases">
        <title>Genomic Encyclopedia of Type Strains, Phase IV (KMG-IV): sequencing the most valuable type-strain genomes for metagenomic binning, comparative biology and taxonomic classification.</title>
        <authorList>
            <person name="Goeker M."/>
        </authorList>
    </citation>
    <scope>NUCLEOTIDE SEQUENCE [LARGE SCALE GENOMIC DNA]</scope>
    <source>
        <strain evidence="1 2">DSM 21458</strain>
    </source>
</reference>
<dbReference type="EMBL" id="JACHHG010000004">
    <property type="protein sequence ID" value="MBB6097897.1"/>
    <property type="molecule type" value="Genomic_DNA"/>
</dbReference>
<accession>A0A841HWX1</accession>
<evidence type="ECO:0000313" key="2">
    <source>
        <dbReference type="Proteomes" id="UP000569951"/>
    </source>
</evidence>
<proteinExistence type="predicted"/>